<dbReference type="PROSITE" id="PS50928">
    <property type="entry name" value="ABC_TM1"/>
    <property type="match status" value="1"/>
</dbReference>
<keyword evidence="2 7" id="KW-0813">Transport</keyword>
<feature type="transmembrane region" description="Helical" evidence="7">
    <location>
        <begin position="74"/>
        <end position="101"/>
    </location>
</feature>
<dbReference type="SUPFAM" id="SSF161098">
    <property type="entry name" value="MetI-like"/>
    <property type="match status" value="1"/>
</dbReference>
<organism evidence="9">
    <name type="scientific">Bradyrhizobium sp. LLZ17</name>
    <dbReference type="NCBI Taxonomy" id="3239388"/>
    <lineage>
        <taxon>Bacteria</taxon>
        <taxon>Pseudomonadati</taxon>
        <taxon>Pseudomonadota</taxon>
        <taxon>Alphaproteobacteria</taxon>
        <taxon>Hyphomicrobiales</taxon>
        <taxon>Nitrobacteraceae</taxon>
        <taxon>Bradyrhizobium</taxon>
    </lineage>
</organism>
<dbReference type="InterPro" id="IPR050901">
    <property type="entry name" value="BP-dep_ABC_trans_perm"/>
</dbReference>
<gene>
    <name evidence="9" type="ORF">AB8Z38_13895</name>
</gene>
<dbReference type="InterPro" id="IPR000515">
    <property type="entry name" value="MetI-like"/>
</dbReference>
<sequence>MRPAISRSLGQVAFFTALAFFVILAAFPFYWMLITAFKPNSDLYNLSNNPFWFNQRPTLDHVMYLFKETLFARWLLNSLLIGVCVVMITLVTAVPAGYALARMTSRRGETFGIAIFLTYLVPPTLLFLPLSRIIAELGLQNSMWSLVLVYPTFTIPFCSWLLMGFFKALPVEIEEAAIVDGCSVFGAFIKMAVPLSVPAILTVVIFTFTLTLQEFVYALTFISSSDQKPITLGVSTDLIRGDVFFWGEIMAGALIAAAPVAIAYNLFLDRFISGITGGPSNNHGCGEHLNAGG</sequence>
<dbReference type="Pfam" id="PF00528">
    <property type="entry name" value="BPD_transp_1"/>
    <property type="match status" value="1"/>
</dbReference>
<reference evidence="9" key="1">
    <citation type="submission" date="2024-08" db="EMBL/GenBank/DDBJ databases">
        <authorList>
            <person name="Chaddad Z."/>
            <person name="Lamrabet M."/>
            <person name="Bouhnik O."/>
            <person name="Alami S."/>
            <person name="Wipf D."/>
            <person name="Courty P.E."/>
            <person name="Missbah El Idrissi M."/>
        </authorList>
    </citation>
    <scope>NUCLEOTIDE SEQUENCE</scope>
    <source>
        <strain evidence="9">LLZ17</strain>
    </source>
</reference>
<dbReference type="Gene3D" id="1.10.3720.10">
    <property type="entry name" value="MetI-like"/>
    <property type="match status" value="1"/>
</dbReference>
<evidence type="ECO:0000313" key="9">
    <source>
        <dbReference type="EMBL" id="XDV60335.1"/>
    </source>
</evidence>
<evidence type="ECO:0000256" key="2">
    <source>
        <dbReference type="ARBA" id="ARBA00022448"/>
    </source>
</evidence>
<feature type="transmembrane region" description="Helical" evidence="7">
    <location>
        <begin position="113"/>
        <end position="135"/>
    </location>
</feature>
<dbReference type="RefSeq" id="WP_369725694.1">
    <property type="nucleotide sequence ID" value="NZ_CP165734.1"/>
</dbReference>
<keyword evidence="6 7" id="KW-0472">Membrane</keyword>
<evidence type="ECO:0000256" key="1">
    <source>
        <dbReference type="ARBA" id="ARBA00004651"/>
    </source>
</evidence>
<dbReference type="EMBL" id="CP165734">
    <property type="protein sequence ID" value="XDV60335.1"/>
    <property type="molecule type" value="Genomic_DNA"/>
</dbReference>
<dbReference type="GO" id="GO:0055085">
    <property type="term" value="P:transmembrane transport"/>
    <property type="evidence" value="ECO:0007669"/>
    <property type="project" value="InterPro"/>
</dbReference>
<evidence type="ECO:0000256" key="5">
    <source>
        <dbReference type="ARBA" id="ARBA00022989"/>
    </source>
</evidence>
<feature type="transmembrane region" description="Helical" evidence="7">
    <location>
        <begin position="147"/>
        <end position="169"/>
    </location>
</feature>
<feature type="transmembrane region" description="Helical" evidence="7">
    <location>
        <begin position="243"/>
        <end position="267"/>
    </location>
</feature>
<dbReference type="AlphaFoldDB" id="A0AB39XR38"/>
<comment type="similarity">
    <text evidence="7">Belongs to the binding-protein-dependent transport system permease family.</text>
</comment>
<feature type="domain" description="ABC transmembrane type-1" evidence="8">
    <location>
        <begin position="75"/>
        <end position="267"/>
    </location>
</feature>
<feature type="transmembrane region" description="Helical" evidence="7">
    <location>
        <begin position="12"/>
        <end position="33"/>
    </location>
</feature>
<name>A0AB39XR38_9BRAD</name>
<dbReference type="PANTHER" id="PTHR32243:SF18">
    <property type="entry name" value="INNER MEMBRANE ABC TRANSPORTER PERMEASE PROTEIN YCJP"/>
    <property type="match status" value="1"/>
</dbReference>
<proteinExistence type="inferred from homology"/>
<keyword evidence="5 7" id="KW-1133">Transmembrane helix</keyword>
<comment type="subcellular location">
    <subcellularLocation>
        <location evidence="1 7">Cell membrane</location>
        <topology evidence="1 7">Multi-pass membrane protein</topology>
    </subcellularLocation>
</comment>
<keyword evidence="3" id="KW-1003">Cell membrane</keyword>
<accession>A0AB39XR38</accession>
<dbReference type="InterPro" id="IPR035906">
    <property type="entry name" value="MetI-like_sf"/>
</dbReference>
<dbReference type="GO" id="GO:0005886">
    <property type="term" value="C:plasma membrane"/>
    <property type="evidence" value="ECO:0007669"/>
    <property type="project" value="UniProtKB-SubCell"/>
</dbReference>
<evidence type="ECO:0000259" key="8">
    <source>
        <dbReference type="PROSITE" id="PS50928"/>
    </source>
</evidence>
<evidence type="ECO:0000256" key="7">
    <source>
        <dbReference type="RuleBase" id="RU363032"/>
    </source>
</evidence>
<dbReference type="PANTHER" id="PTHR32243">
    <property type="entry name" value="MALTOSE TRANSPORT SYSTEM PERMEASE-RELATED"/>
    <property type="match status" value="1"/>
</dbReference>
<protein>
    <submittedName>
        <fullName evidence="9">Carbohydrate ABC transporter permease</fullName>
    </submittedName>
</protein>
<evidence type="ECO:0000256" key="3">
    <source>
        <dbReference type="ARBA" id="ARBA00022475"/>
    </source>
</evidence>
<keyword evidence="4 7" id="KW-0812">Transmembrane</keyword>
<evidence type="ECO:0000256" key="4">
    <source>
        <dbReference type="ARBA" id="ARBA00022692"/>
    </source>
</evidence>
<evidence type="ECO:0000256" key="6">
    <source>
        <dbReference type="ARBA" id="ARBA00023136"/>
    </source>
</evidence>
<dbReference type="CDD" id="cd06261">
    <property type="entry name" value="TM_PBP2"/>
    <property type="match status" value="1"/>
</dbReference>